<organism evidence="2 3">
    <name type="scientific">Dipteronia sinensis</name>
    <dbReference type="NCBI Taxonomy" id="43782"/>
    <lineage>
        <taxon>Eukaryota</taxon>
        <taxon>Viridiplantae</taxon>
        <taxon>Streptophyta</taxon>
        <taxon>Embryophyta</taxon>
        <taxon>Tracheophyta</taxon>
        <taxon>Spermatophyta</taxon>
        <taxon>Magnoliopsida</taxon>
        <taxon>eudicotyledons</taxon>
        <taxon>Gunneridae</taxon>
        <taxon>Pentapetalae</taxon>
        <taxon>rosids</taxon>
        <taxon>malvids</taxon>
        <taxon>Sapindales</taxon>
        <taxon>Sapindaceae</taxon>
        <taxon>Hippocastanoideae</taxon>
        <taxon>Acereae</taxon>
        <taxon>Dipteronia</taxon>
    </lineage>
</organism>
<protein>
    <recommendedName>
        <fullName evidence="4">Vacuolar protein sorting-associated protein 13 DH-like domain-containing protein</fullName>
    </recommendedName>
</protein>
<dbReference type="InterPro" id="IPR026847">
    <property type="entry name" value="VPS13"/>
</dbReference>
<evidence type="ECO:0000313" key="3">
    <source>
        <dbReference type="Proteomes" id="UP001281410"/>
    </source>
</evidence>
<keyword evidence="3" id="KW-1185">Reference proteome</keyword>
<comment type="caution">
    <text evidence="2">The sequence shown here is derived from an EMBL/GenBank/DDBJ whole genome shotgun (WGS) entry which is preliminary data.</text>
</comment>
<evidence type="ECO:0000313" key="2">
    <source>
        <dbReference type="EMBL" id="KAK3173990.1"/>
    </source>
</evidence>
<proteinExistence type="predicted"/>
<accession>A0AAD9Z9F8</accession>
<sequence>MTKLPIKISKICEISYQFLPEACCRAIQDLFQAWRKGLLALSNTVYALSDAATQFSKAAHKGIVAFTFDDQAVARMEKQQKGVASHSKGVINEVLEGLTGLLQSPINEAEKHGLPGLLSGIAFGVTGLVARPATSILEVTGKTAQSIRNHSRLYHLRSKHYRAEDGLKFKDEVLVMSKSLKQAGKFVIVTQRLILIVSCSSLVDLGKQEFEGVAVDPEWVIESEISLDSVIHADTNEALVHIVGSRSGGLSRKNQHPSKRSSRTSTKWWNDPSTPLPLFQTNLELTSQEDARELLQILLSTIEERKGRSWGSGYILHQT</sequence>
<feature type="compositionally biased region" description="Basic residues" evidence="1">
    <location>
        <begin position="253"/>
        <end position="262"/>
    </location>
</feature>
<reference evidence="2" key="1">
    <citation type="journal article" date="2023" name="Plant J.">
        <title>Genome sequences and population genomics provide insights into the demographic history, inbreeding, and mutation load of two 'living fossil' tree species of Dipteronia.</title>
        <authorList>
            <person name="Feng Y."/>
            <person name="Comes H.P."/>
            <person name="Chen J."/>
            <person name="Zhu S."/>
            <person name="Lu R."/>
            <person name="Zhang X."/>
            <person name="Li P."/>
            <person name="Qiu J."/>
            <person name="Olsen K.M."/>
            <person name="Qiu Y."/>
        </authorList>
    </citation>
    <scope>NUCLEOTIDE SEQUENCE</scope>
    <source>
        <strain evidence="2">NBL</strain>
    </source>
</reference>
<evidence type="ECO:0000256" key="1">
    <source>
        <dbReference type="SAM" id="MobiDB-lite"/>
    </source>
</evidence>
<dbReference type="PANTHER" id="PTHR16166:SF143">
    <property type="entry name" value="PROTEIN SORTING-ASSOCIATED PROTEIN, PUTATIVE (DUF1162)-RELATED"/>
    <property type="match status" value="1"/>
</dbReference>
<dbReference type="PANTHER" id="PTHR16166">
    <property type="entry name" value="VACUOLAR PROTEIN SORTING-ASSOCIATED PROTEIN VPS13"/>
    <property type="match status" value="1"/>
</dbReference>
<dbReference type="Proteomes" id="UP001281410">
    <property type="component" value="Unassembled WGS sequence"/>
</dbReference>
<name>A0AAD9Z9F8_9ROSI</name>
<feature type="region of interest" description="Disordered" evidence="1">
    <location>
        <begin position="247"/>
        <end position="269"/>
    </location>
</feature>
<dbReference type="GO" id="GO:0006623">
    <property type="term" value="P:protein targeting to vacuole"/>
    <property type="evidence" value="ECO:0007669"/>
    <property type="project" value="TreeGrafter"/>
</dbReference>
<dbReference type="AlphaFoldDB" id="A0AAD9Z9F8"/>
<dbReference type="EMBL" id="JANJYJ010000519">
    <property type="protein sequence ID" value="KAK3173990.1"/>
    <property type="molecule type" value="Genomic_DNA"/>
</dbReference>
<evidence type="ECO:0008006" key="4">
    <source>
        <dbReference type="Google" id="ProtNLM"/>
    </source>
</evidence>
<dbReference type="GO" id="GO:0045053">
    <property type="term" value="P:protein retention in Golgi apparatus"/>
    <property type="evidence" value="ECO:0007669"/>
    <property type="project" value="TreeGrafter"/>
</dbReference>
<gene>
    <name evidence="2" type="ORF">Dsin_032774</name>
</gene>